<dbReference type="CDD" id="cd05466">
    <property type="entry name" value="PBP2_LTTR_substrate"/>
    <property type="match status" value="1"/>
</dbReference>
<comment type="caution">
    <text evidence="6">The sequence shown here is derived from an EMBL/GenBank/DDBJ whole genome shotgun (WGS) entry which is preliminary data.</text>
</comment>
<dbReference type="RefSeq" id="WP_205088371.1">
    <property type="nucleotide sequence ID" value="NZ_JACJLA010000021.1"/>
</dbReference>
<dbReference type="EMBL" id="JACJLA010000021">
    <property type="protein sequence ID" value="MBM6913494.1"/>
    <property type="molecule type" value="Genomic_DNA"/>
</dbReference>
<evidence type="ECO:0000259" key="5">
    <source>
        <dbReference type="PROSITE" id="PS50931"/>
    </source>
</evidence>
<dbReference type="InterPro" id="IPR005119">
    <property type="entry name" value="LysR_subst-bd"/>
</dbReference>
<keyword evidence="4" id="KW-0804">Transcription</keyword>
<dbReference type="SUPFAM" id="SSF53850">
    <property type="entry name" value="Periplasmic binding protein-like II"/>
    <property type="match status" value="1"/>
</dbReference>
<dbReference type="PANTHER" id="PTHR30126">
    <property type="entry name" value="HTH-TYPE TRANSCRIPTIONAL REGULATOR"/>
    <property type="match status" value="1"/>
</dbReference>
<evidence type="ECO:0000313" key="7">
    <source>
        <dbReference type="Proteomes" id="UP000707138"/>
    </source>
</evidence>
<dbReference type="InterPro" id="IPR036390">
    <property type="entry name" value="WH_DNA-bd_sf"/>
</dbReference>
<organism evidence="6 7">
    <name type="scientific">Veillonella magna</name>
    <dbReference type="NCBI Taxonomy" id="464322"/>
    <lineage>
        <taxon>Bacteria</taxon>
        <taxon>Bacillati</taxon>
        <taxon>Bacillota</taxon>
        <taxon>Negativicutes</taxon>
        <taxon>Veillonellales</taxon>
        <taxon>Veillonellaceae</taxon>
        <taxon>Veillonella</taxon>
    </lineage>
</organism>
<name>A0ABS2GH48_9FIRM</name>
<dbReference type="SUPFAM" id="SSF46785">
    <property type="entry name" value="Winged helix' DNA-binding domain"/>
    <property type="match status" value="1"/>
</dbReference>
<dbReference type="Proteomes" id="UP000707138">
    <property type="component" value="Unassembled WGS sequence"/>
</dbReference>
<evidence type="ECO:0000256" key="1">
    <source>
        <dbReference type="ARBA" id="ARBA00009437"/>
    </source>
</evidence>
<dbReference type="Gene3D" id="3.40.190.290">
    <property type="match status" value="1"/>
</dbReference>
<dbReference type="InterPro" id="IPR036388">
    <property type="entry name" value="WH-like_DNA-bd_sf"/>
</dbReference>
<comment type="similarity">
    <text evidence="1">Belongs to the LysR transcriptional regulatory family.</text>
</comment>
<dbReference type="PRINTS" id="PR00039">
    <property type="entry name" value="HTHLYSR"/>
</dbReference>
<accession>A0ABS2GH48</accession>
<dbReference type="Gene3D" id="1.10.10.10">
    <property type="entry name" value="Winged helix-like DNA-binding domain superfamily/Winged helix DNA-binding domain"/>
    <property type="match status" value="1"/>
</dbReference>
<keyword evidence="7" id="KW-1185">Reference proteome</keyword>
<evidence type="ECO:0000313" key="6">
    <source>
        <dbReference type="EMBL" id="MBM6913494.1"/>
    </source>
</evidence>
<keyword evidence="3" id="KW-0238">DNA-binding</keyword>
<proteinExistence type="inferred from homology"/>
<feature type="domain" description="HTH lysR-type" evidence="5">
    <location>
        <begin position="5"/>
        <end position="62"/>
    </location>
</feature>
<dbReference type="InterPro" id="IPR000847">
    <property type="entry name" value="LysR_HTH_N"/>
</dbReference>
<dbReference type="PANTHER" id="PTHR30126:SF64">
    <property type="entry name" value="HTH-TYPE TRANSCRIPTIONAL REGULATOR CITR"/>
    <property type="match status" value="1"/>
</dbReference>
<evidence type="ECO:0000256" key="4">
    <source>
        <dbReference type="ARBA" id="ARBA00023163"/>
    </source>
</evidence>
<evidence type="ECO:0000256" key="3">
    <source>
        <dbReference type="ARBA" id="ARBA00023125"/>
    </source>
</evidence>
<reference evidence="6 7" key="1">
    <citation type="journal article" date="2021" name="Sci. Rep.">
        <title>The distribution of antibiotic resistance genes in chicken gut microbiota commensals.</title>
        <authorList>
            <person name="Juricova H."/>
            <person name="Matiasovicova J."/>
            <person name="Kubasova T."/>
            <person name="Cejkova D."/>
            <person name="Rychlik I."/>
        </authorList>
    </citation>
    <scope>NUCLEOTIDE SEQUENCE [LARGE SCALE GENOMIC DNA]</scope>
    <source>
        <strain evidence="6 7">An537</strain>
    </source>
</reference>
<dbReference type="PROSITE" id="PS50931">
    <property type="entry name" value="HTH_LYSR"/>
    <property type="match status" value="1"/>
</dbReference>
<keyword evidence="2" id="KW-0805">Transcription regulation</keyword>
<protein>
    <submittedName>
        <fullName evidence="6">LysR family transcriptional regulator</fullName>
    </submittedName>
</protein>
<dbReference type="Pfam" id="PF03466">
    <property type="entry name" value="LysR_substrate"/>
    <property type="match status" value="1"/>
</dbReference>
<sequence length="297" mass="34046">MDELPTLQELQSFITYSKMGNFTLAAQAANITQSAFSAQMKKLERLVGVRLIARSTRGSQLTPEGEKFLPEAEHIIETLERAIHSIRLANKLERPILNVGILRSIGDVRMNQYVAYFQQRNPDFSISVYDMEEEEMLLDLRENRIDIGTCYLPNNKDMSAYESVALREDSVAYFAPNREVTGPITCEEMLTYPLVMYPPKYFMSQRLKFYFSEEGRQALPQTIRLSNPYAMIDYCKKNSAGALISKSLLESLGETEGIYPLAKPLLLQVCFVYRNNNSKWETMKTFMDYIGQQANTL</sequence>
<evidence type="ECO:0000256" key="2">
    <source>
        <dbReference type="ARBA" id="ARBA00023015"/>
    </source>
</evidence>
<dbReference type="Pfam" id="PF00126">
    <property type="entry name" value="HTH_1"/>
    <property type="match status" value="1"/>
</dbReference>
<gene>
    <name evidence="6" type="ORF">H6A01_09215</name>
</gene>